<dbReference type="PROSITE" id="PS50109">
    <property type="entry name" value="HIS_KIN"/>
    <property type="match status" value="1"/>
</dbReference>
<dbReference type="Gene3D" id="2.130.10.10">
    <property type="entry name" value="YVTN repeat-like/Quinoprotein amine dehydrogenase"/>
    <property type="match status" value="2"/>
</dbReference>
<dbReference type="SUPFAM" id="SSF47384">
    <property type="entry name" value="Homodimeric domain of signal transducing histidine kinase"/>
    <property type="match status" value="1"/>
</dbReference>
<dbReference type="InterPro" id="IPR011006">
    <property type="entry name" value="CheY-like_superfamily"/>
</dbReference>
<evidence type="ECO:0000259" key="10">
    <source>
        <dbReference type="PROSITE" id="PS50109"/>
    </source>
</evidence>
<evidence type="ECO:0000256" key="2">
    <source>
        <dbReference type="ARBA" id="ARBA00012438"/>
    </source>
</evidence>
<evidence type="ECO:0000259" key="11">
    <source>
        <dbReference type="PROSITE" id="PS50110"/>
    </source>
</evidence>
<dbReference type="InterPro" id="IPR009057">
    <property type="entry name" value="Homeodomain-like_sf"/>
</dbReference>
<gene>
    <name evidence="12" type="ORF">PQ465_18570</name>
</gene>
<keyword evidence="3 7" id="KW-0597">Phosphoprotein</keyword>
<dbReference type="Pfam" id="PF07494">
    <property type="entry name" value="Reg_prop"/>
    <property type="match status" value="7"/>
</dbReference>
<dbReference type="SMART" id="SM00388">
    <property type="entry name" value="HisKA"/>
    <property type="match status" value="1"/>
</dbReference>
<dbReference type="InterPro" id="IPR003661">
    <property type="entry name" value="HisK_dim/P_dom"/>
</dbReference>
<reference evidence="12 13" key="1">
    <citation type="submission" date="2023-02" db="EMBL/GenBank/DDBJ databases">
        <title>Genome sequence of Sphingobacterium sp. KACC 22765.</title>
        <authorList>
            <person name="Kim S."/>
            <person name="Heo J."/>
            <person name="Kwon S.-W."/>
        </authorList>
    </citation>
    <scope>NUCLEOTIDE SEQUENCE [LARGE SCALE GENOMIC DNA]</scope>
    <source>
        <strain evidence="12 13">KACC 22765</strain>
    </source>
</reference>
<dbReference type="Gene3D" id="1.10.10.60">
    <property type="entry name" value="Homeodomain-like"/>
    <property type="match status" value="1"/>
</dbReference>
<evidence type="ECO:0000256" key="5">
    <source>
        <dbReference type="ARBA" id="ARBA00023125"/>
    </source>
</evidence>
<dbReference type="CDD" id="cd00082">
    <property type="entry name" value="HisKA"/>
    <property type="match status" value="1"/>
</dbReference>
<feature type="domain" description="HTH araC/xylS-type" evidence="9">
    <location>
        <begin position="1145"/>
        <end position="1244"/>
    </location>
</feature>
<keyword evidence="8" id="KW-1133">Transmembrane helix</keyword>
<dbReference type="SMART" id="SM00448">
    <property type="entry name" value="REC"/>
    <property type="match status" value="1"/>
</dbReference>
<dbReference type="PROSITE" id="PS00041">
    <property type="entry name" value="HTH_ARAC_FAMILY_1"/>
    <property type="match status" value="1"/>
</dbReference>
<dbReference type="InterPro" id="IPR013783">
    <property type="entry name" value="Ig-like_fold"/>
</dbReference>
<dbReference type="SMART" id="SM00342">
    <property type="entry name" value="HTH_ARAC"/>
    <property type="match status" value="1"/>
</dbReference>
<dbReference type="SUPFAM" id="SSF52172">
    <property type="entry name" value="CheY-like"/>
    <property type="match status" value="1"/>
</dbReference>
<dbReference type="SUPFAM" id="SSF46689">
    <property type="entry name" value="Homeodomain-like"/>
    <property type="match status" value="1"/>
</dbReference>
<dbReference type="Pfam" id="PF12833">
    <property type="entry name" value="HTH_18"/>
    <property type="match status" value="1"/>
</dbReference>
<dbReference type="Gene3D" id="1.10.287.130">
    <property type="match status" value="1"/>
</dbReference>
<dbReference type="InterPro" id="IPR015943">
    <property type="entry name" value="WD40/YVTN_repeat-like_dom_sf"/>
</dbReference>
<organism evidence="12 13">
    <name type="scientific">Sphingobacterium oryzagri</name>
    <dbReference type="NCBI Taxonomy" id="3025669"/>
    <lineage>
        <taxon>Bacteria</taxon>
        <taxon>Pseudomonadati</taxon>
        <taxon>Bacteroidota</taxon>
        <taxon>Sphingobacteriia</taxon>
        <taxon>Sphingobacteriales</taxon>
        <taxon>Sphingobacteriaceae</taxon>
        <taxon>Sphingobacterium</taxon>
    </lineage>
</organism>
<proteinExistence type="predicted"/>
<dbReference type="Gene3D" id="3.30.565.10">
    <property type="entry name" value="Histidine kinase-like ATPase, C-terminal domain"/>
    <property type="match status" value="1"/>
</dbReference>
<keyword evidence="6" id="KW-0804">Transcription</keyword>
<dbReference type="InterPro" id="IPR036890">
    <property type="entry name" value="HATPase_C_sf"/>
</dbReference>
<dbReference type="PROSITE" id="PS01124">
    <property type="entry name" value="HTH_ARAC_FAMILY_2"/>
    <property type="match status" value="1"/>
</dbReference>
<dbReference type="Pfam" id="PF02518">
    <property type="entry name" value="HATPase_c"/>
    <property type="match status" value="1"/>
</dbReference>
<dbReference type="EC" id="2.7.13.3" evidence="2"/>
<sequence length="1244" mass="142189">MTEFMLTAGKTKNNCLRIVGLYLTLQLLCFFCKAQFLPLKFDHITSENGLPHSTIHGIVKDKYGFMWFGTWSGLCRYDGYELRVYRYDPHQPKSLLNNRIHNIVRDKKGDLWISTFDEHHVCRYNYAHDNFDRVANADIPMDIAAKINRRDHRLQVNYRYQNTRWSLDNDKTALVETYLPTGQQKDFTVDSADPWSLNDAYVSDIFLDDDHVLWVGTYSNGINRSYLDATPFHYLYHHPERKNSLIENTIRSIAEDQQGNLWVGTRSKGITVVSPTGVYRHLTDAVGTKNTIRSNYVKRIFCDSKGFVWIGTQKGLDRYDPETDRVTAISIPTLVDIAVFSFTEDQQGNVWMATWNGLYKYDRKHDTFIHFASKGLLPHEHVWYIFYDSRGQIWAGTEGGGIAVLKENGVGGLHQVMQLQHQEADSTALSDSRIYSIYEDSRQQFWIGTGNGLDLYDPANGTIRHLSQQDDRWPKGTIAGITEDANGYIWVSHKKGISRINKTSLAIRTFSKQDGLQNNEFAEGAIFNSKRSNRLYFGGNKGVSFFSPDSIHTNKQAPSVRLTTLRILNQKVEVNQVVHDRVVLEKPLYLTSTLALEHEDKSISIEFSALHYANPAGNKYAYMLVGFDKDWIYTDADKRVATYANLNAGNYLFRVKAANSDGVWNETPTELQVVVAPAIWASTAAYVVYTLLFLALLYLFYYYSVRYARLKSKMAYEAILYKKEKELHERKVQFFTHISHEIKTPLSLILSPIQQLKSWSKGNSKMEEQLRTMDKNGNRLLKTVNQLLDIRRFETGHERLHLEQLDIKVLVHKVLDSFASAARQKRIRLKTTFLAVPDLVWGDTDKLEKILYNLLSNAWKFTNAGGMIKVKVGSLPNAVFIDVIDNGTGISAEDLERIFKPFLQGKTTVPGGTGLGLTYSKSLIEMHGGTLMAESRANTERFRLTVFRVLLPKEAYSSPAERVSVHEDQVTERQQDEISVTQTTAPDTTAMLLPRTCTLLLVEDNEEMRAYLADFFRKDYVVLQAANGHDGLHMARKHIPDLILSDVMMPKVDGIAFTRQVKTDLLLRHIPVILLTARTLLEFEVEGLETGADDYLVKPFHLPILALKVRNLLLGLFRMQDRFKQLIEAESATTDLRSPDENLLAKVMAYVEEHIADPELKIDVICQSIGVSRAQLYRKMKALTGYSMADLIREVRLKHAQKLLREGKFNVSEVAYMVGFTDPEYFRKSFKHKFGDPPSVYRPS</sequence>
<dbReference type="EMBL" id="CP117880">
    <property type="protein sequence ID" value="WDF68287.1"/>
    <property type="molecule type" value="Genomic_DNA"/>
</dbReference>
<keyword evidence="13" id="KW-1185">Reference proteome</keyword>
<dbReference type="SUPFAM" id="SSF63825">
    <property type="entry name" value="YWTD domain"/>
    <property type="match status" value="1"/>
</dbReference>
<dbReference type="InterPro" id="IPR005467">
    <property type="entry name" value="His_kinase_dom"/>
</dbReference>
<evidence type="ECO:0000256" key="6">
    <source>
        <dbReference type="ARBA" id="ARBA00023163"/>
    </source>
</evidence>
<dbReference type="CDD" id="cd17574">
    <property type="entry name" value="REC_OmpR"/>
    <property type="match status" value="1"/>
</dbReference>
<dbReference type="InterPro" id="IPR018060">
    <property type="entry name" value="HTH_AraC"/>
</dbReference>
<feature type="modified residue" description="4-aspartylphosphate" evidence="7">
    <location>
        <position position="1046"/>
    </location>
</feature>
<dbReference type="InterPro" id="IPR011110">
    <property type="entry name" value="Reg_prop"/>
</dbReference>
<dbReference type="InterPro" id="IPR004358">
    <property type="entry name" value="Sig_transdc_His_kin-like_C"/>
</dbReference>
<feature type="transmembrane region" description="Helical" evidence="8">
    <location>
        <begin position="678"/>
        <end position="703"/>
    </location>
</feature>
<keyword evidence="5" id="KW-0238">DNA-binding</keyword>
<dbReference type="PANTHER" id="PTHR43547:SF2">
    <property type="entry name" value="HYBRID SIGNAL TRANSDUCTION HISTIDINE KINASE C"/>
    <property type="match status" value="1"/>
</dbReference>
<accession>A0ABY7WFA0</accession>
<dbReference type="Pfam" id="PF00072">
    <property type="entry name" value="Response_reg"/>
    <property type="match status" value="1"/>
</dbReference>
<protein>
    <recommendedName>
        <fullName evidence="2">histidine kinase</fullName>
        <ecNumber evidence="2">2.7.13.3</ecNumber>
    </recommendedName>
</protein>
<feature type="domain" description="Response regulatory" evidence="11">
    <location>
        <begin position="998"/>
        <end position="1113"/>
    </location>
</feature>
<dbReference type="SMART" id="SM00387">
    <property type="entry name" value="HATPase_c"/>
    <property type="match status" value="1"/>
</dbReference>
<dbReference type="InterPro" id="IPR003594">
    <property type="entry name" value="HATPase_dom"/>
</dbReference>
<evidence type="ECO:0000256" key="8">
    <source>
        <dbReference type="SAM" id="Phobius"/>
    </source>
</evidence>
<comment type="catalytic activity">
    <reaction evidence="1">
        <text>ATP + protein L-histidine = ADP + protein N-phospho-L-histidine.</text>
        <dbReference type="EC" id="2.7.13.3"/>
    </reaction>
</comment>
<evidence type="ECO:0000256" key="3">
    <source>
        <dbReference type="ARBA" id="ARBA00022553"/>
    </source>
</evidence>
<dbReference type="SUPFAM" id="SSF55874">
    <property type="entry name" value="ATPase domain of HSP90 chaperone/DNA topoisomerase II/histidine kinase"/>
    <property type="match status" value="1"/>
</dbReference>
<dbReference type="PANTHER" id="PTHR43547">
    <property type="entry name" value="TWO-COMPONENT HISTIDINE KINASE"/>
    <property type="match status" value="1"/>
</dbReference>
<evidence type="ECO:0000256" key="7">
    <source>
        <dbReference type="PROSITE-ProRule" id="PRU00169"/>
    </source>
</evidence>
<dbReference type="InterPro" id="IPR036097">
    <property type="entry name" value="HisK_dim/P_sf"/>
</dbReference>
<evidence type="ECO:0000313" key="12">
    <source>
        <dbReference type="EMBL" id="WDF68287.1"/>
    </source>
</evidence>
<dbReference type="Pfam" id="PF07495">
    <property type="entry name" value="Y_Y_Y"/>
    <property type="match status" value="1"/>
</dbReference>
<dbReference type="Gene3D" id="2.60.40.10">
    <property type="entry name" value="Immunoglobulins"/>
    <property type="match status" value="1"/>
</dbReference>
<dbReference type="InterPro" id="IPR011123">
    <property type="entry name" value="Y_Y_Y"/>
</dbReference>
<evidence type="ECO:0000256" key="1">
    <source>
        <dbReference type="ARBA" id="ARBA00000085"/>
    </source>
</evidence>
<dbReference type="InterPro" id="IPR001789">
    <property type="entry name" value="Sig_transdc_resp-reg_receiver"/>
</dbReference>
<dbReference type="PROSITE" id="PS50110">
    <property type="entry name" value="RESPONSE_REGULATORY"/>
    <property type="match status" value="1"/>
</dbReference>
<dbReference type="CDD" id="cd00075">
    <property type="entry name" value="HATPase"/>
    <property type="match status" value="1"/>
</dbReference>
<evidence type="ECO:0000313" key="13">
    <source>
        <dbReference type="Proteomes" id="UP001221558"/>
    </source>
</evidence>
<dbReference type="Pfam" id="PF00512">
    <property type="entry name" value="HisKA"/>
    <property type="match status" value="1"/>
</dbReference>
<dbReference type="PRINTS" id="PR00344">
    <property type="entry name" value="BCTRLSENSOR"/>
</dbReference>
<dbReference type="Proteomes" id="UP001221558">
    <property type="component" value="Chromosome"/>
</dbReference>
<keyword evidence="8" id="KW-0472">Membrane</keyword>
<name>A0ABY7WFA0_9SPHI</name>
<evidence type="ECO:0000256" key="4">
    <source>
        <dbReference type="ARBA" id="ARBA00023015"/>
    </source>
</evidence>
<feature type="domain" description="Histidine kinase" evidence="10">
    <location>
        <begin position="737"/>
        <end position="955"/>
    </location>
</feature>
<evidence type="ECO:0000259" key="9">
    <source>
        <dbReference type="PROSITE" id="PS01124"/>
    </source>
</evidence>
<dbReference type="SUPFAM" id="SSF63829">
    <property type="entry name" value="Calcium-dependent phosphotriesterase"/>
    <property type="match status" value="2"/>
</dbReference>
<keyword evidence="4" id="KW-0805">Transcription regulation</keyword>
<dbReference type="InterPro" id="IPR018062">
    <property type="entry name" value="HTH_AraC-typ_CS"/>
</dbReference>
<keyword evidence="8" id="KW-0812">Transmembrane</keyword>
<dbReference type="RefSeq" id="WP_274267020.1">
    <property type="nucleotide sequence ID" value="NZ_CP117880.1"/>
</dbReference>
<dbReference type="Gene3D" id="3.40.50.2300">
    <property type="match status" value="1"/>
</dbReference>